<dbReference type="GO" id="GO:0005506">
    <property type="term" value="F:iron ion binding"/>
    <property type="evidence" value="ECO:0007669"/>
    <property type="project" value="InterPro"/>
</dbReference>
<dbReference type="InterPro" id="IPR001128">
    <property type="entry name" value="Cyt_P450"/>
</dbReference>
<dbReference type="Proteomes" id="UP000772434">
    <property type="component" value="Unassembled WGS sequence"/>
</dbReference>
<dbReference type="GO" id="GO:0004497">
    <property type="term" value="F:monooxygenase activity"/>
    <property type="evidence" value="ECO:0007669"/>
    <property type="project" value="InterPro"/>
</dbReference>
<name>A0A9P5PB67_9AGAR</name>
<accession>A0A9P5PB67</accession>
<dbReference type="Pfam" id="PF00067">
    <property type="entry name" value="p450"/>
    <property type="match status" value="1"/>
</dbReference>
<dbReference type="OrthoDB" id="3060706at2759"/>
<dbReference type="GO" id="GO:0020037">
    <property type="term" value="F:heme binding"/>
    <property type="evidence" value="ECO:0007669"/>
    <property type="project" value="InterPro"/>
</dbReference>
<dbReference type="InterPro" id="IPR002401">
    <property type="entry name" value="Cyt_P450_E_grp-I"/>
</dbReference>
<comment type="caution">
    <text evidence="1">The sequence shown here is derived from an EMBL/GenBank/DDBJ whole genome shotgun (WGS) entry which is preliminary data.</text>
</comment>
<keyword evidence="2" id="KW-1185">Reference proteome</keyword>
<evidence type="ECO:0000313" key="1">
    <source>
        <dbReference type="EMBL" id="KAF9059947.1"/>
    </source>
</evidence>
<dbReference type="GO" id="GO:0016705">
    <property type="term" value="F:oxidoreductase activity, acting on paired donors, with incorporation or reduction of molecular oxygen"/>
    <property type="evidence" value="ECO:0007669"/>
    <property type="project" value="InterPro"/>
</dbReference>
<evidence type="ECO:0000313" key="2">
    <source>
        <dbReference type="Proteomes" id="UP000772434"/>
    </source>
</evidence>
<dbReference type="InterPro" id="IPR036396">
    <property type="entry name" value="Cyt_P450_sf"/>
</dbReference>
<protein>
    <submittedName>
        <fullName evidence="1">Cytochrome P450</fullName>
    </submittedName>
</protein>
<sequence length="170" mass="18817">MPENDIISEAMGHMIAGSDTTSISVSYSLWEMSRRPDITAKLQAELDEAMPNAHIIPNISVLQSLVKEGFPLKHVAPQTPSKMGPVKLGFDLMGFELPPGWLETNQPGSAERLARMQENMMPFGAGLAMLRKFDVFAPSETNEKSMEIKVSFVIFLSAMECKLIFKPRSS</sequence>
<dbReference type="PRINTS" id="PR00463">
    <property type="entry name" value="EP450I"/>
</dbReference>
<dbReference type="EMBL" id="JADNRY010000270">
    <property type="protein sequence ID" value="KAF9059947.1"/>
    <property type="molecule type" value="Genomic_DNA"/>
</dbReference>
<gene>
    <name evidence="1" type="ORF">BDP27DRAFT_1430699</name>
</gene>
<dbReference type="SUPFAM" id="SSF48264">
    <property type="entry name" value="Cytochrome P450"/>
    <property type="match status" value="1"/>
</dbReference>
<organism evidence="1 2">
    <name type="scientific">Rhodocollybia butyracea</name>
    <dbReference type="NCBI Taxonomy" id="206335"/>
    <lineage>
        <taxon>Eukaryota</taxon>
        <taxon>Fungi</taxon>
        <taxon>Dikarya</taxon>
        <taxon>Basidiomycota</taxon>
        <taxon>Agaricomycotina</taxon>
        <taxon>Agaricomycetes</taxon>
        <taxon>Agaricomycetidae</taxon>
        <taxon>Agaricales</taxon>
        <taxon>Marasmiineae</taxon>
        <taxon>Omphalotaceae</taxon>
        <taxon>Rhodocollybia</taxon>
    </lineage>
</organism>
<dbReference type="AlphaFoldDB" id="A0A9P5PB67"/>
<dbReference type="Gene3D" id="1.10.630.10">
    <property type="entry name" value="Cytochrome P450"/>
    <property type="match status" value="1"/>
</dbReference>
<proteinExistence type="predicted"/>
<reference evidence="1" key="1">
    <citation type="submission" date="2020-11" db="EMBL/GenBank/DDBJ databases">
        <authorList>
            <consortium name="DOE Joint Genome Institute"/>
            <person name="Ahrendt S."/>
            <person name="Riley R."/>
            <person name="Andreopoulos W."/>
            <person name="Labutti K."/>
            <person name="Pangilinan J."/>
            <person name="Ruiz-Duenas F.J."/>
            <person name="Barrasa J.M."/>
            <person name="Sanchez-Garcia M."/>
            <person name="Camarero S."/>
            <person name="Miyauchi S."/>
            <person name="Serrano A."/>
            <person name="Linde D."/>
            <person name="Babiker R."/>
            <person name="Drula E."/>
            <person name="Ayuso-Fernandez I."/>
            <person name="Pacheco R."/>
            <person name="Padilla G."/>
            <person name="Ferreira P."/>
            <person name="Barriuso J."/>
            <person name="Kellner H."/>
            <person name="Castanera R."/>
            <person name="Alfaro M."/>
            <person name="Ramirez L."/>
            <person name="Pisabarro A.G."/>
            <person name="Kuo A."/>
            <person name="Tritt A."/>
            <person name="Lipzen A."/>
            <person name="He G."/>
            <person name="Yan M."/>
            <person name="Ng V."/>
            <person name="Cullen D."/>
            <person name="Martin F."/>
            <person name="Rosso M.-N."/>
            <person name="Henrissat B."/>
            <person name="Hibbett D."/>
            <person name="Martinez A.T."/>
            <person name="Grigoriev I.V."/>
        </authorList>
    </citation>
    <scope>NUCLEOTIDE SEQUENCE</scope>
    <source>
        <strain evidence="1">AH 40177</strain>
    </source>
</reference>